<dbReference type="SUPFAM" id="SSF48264">
    <property type="entry name" value="Cytochrome P450"/>
    <property type="match status" value="1"/>
</dbReference>
<evidence type="ECO:0000256" key="2">
    <source>
        <dbReference type="ARBA" id="ARBA00022617"/>
    </source>
</evidence>
<dbReference type="PRINTS" id="PR00359">
    <property type="entry name" value="BP450"/>
</dbReference>
<dbReference type="InterPro" id="IPR002397">
    <property type="entry name" value="Cyt_P450_B"/>
</dbReference>
<keyword evidence="3 7" id="KW-0479">Metal-binding</keyword>
<evidence type="ECO:0000256" key="6">
    <source>
        <dbReference type="ARBA" id="ARBA00023033"/>
    </source>
</evidence>
<protein>
    <submittedName>
        <fullName evidence="8">Cytochrome P450 hydroxylase</fullName>
    </submittedName>
</protein>
<dbReference type="Gene3D" id="1.10.630.10">
    <property type="entry name" value="Cytochrome P450"/>
    <property type="match status" value="1"/>
</dbReference>
<dbReference type="PANTHER" id="PTHR46696:SF3">
    <property type="entry name" value="PULCHERRIMINIC ACID SYNTHASE"/>
    <property type="match status" value="1"/>
</dbReference>
<evidence type="ECO:0000256" key="4">
    <source>
        <dbReference type="ARBA" id="ARBA00023002"/>
    </source>
</evidence>
<dbReference type="FunFam" id="1.10.630.10:FF:000018">
    <property type="entry name" value="Cytochrome P450 monooxygenase"/>
    <property type="match status" value="1"/>
</dbReference>
<dbReference type="PRINTS" id="PR00385">
    <property type="entry name" value="P450"/>
</dbReference>
<keyword evidence="2 7" id="KW-0349">Heme</keyword>
<comment type="caution">
    <text evidence="8">The sequence shown here is derived from an EMBL/GenBank/DDBJ whole genome shotgun (WGS) entry which is preliminary data.</text>
</comment>
<evidence type="ECO:0000313" key="8">
    <source>
        <dbReference type="EMBL" id="EPX55184.1"/>
    </source>
</evidence>
<comment type="similarity">
    <text evidence="1 7">Belongs to the cytochrome P450 family.</text>
</comment>
<dbReference type="GO" id="GO:0004497">
    <property type="term" value="F:monooxygenase activity"/>
    <property type="evidence" value="ECO:0007669"/>
    <property type="project" value="UniProtKB-KW"/>
</dbReference>
<dbReference type="Pfam" id="PF00067">
    <property type="entry name" value="p450"/>
    <property type="match status" value="2"/>
</dbReference>
<accession>S9Q1M7</accession>
<evidence type="ECO:0000256" key="3">
    <source>
        <dbReference type="ARBA" id="ARBA00022723"/>
    </source>
</evidence>
<evidence type="ECO:0000256" key="7">
    <source>
        <dbReference type="RuleBase" id="RU000461"/>
    </source>
</evidence>
<dbReference type="PANTHER" id="PTHR46696">
    <property type="entry name" value="P450, PUTATIVE (EUROFUNG)-RELATED"/>
    <property type="match status" value="1"/>
</dbReference>
<dbReference type="InterPro" id="IPR001128">
    <property type="entry name" value="Cyt_P450"/>
</dbReference>
<dbReference type="InterPro" id="IPR036396">
    <property type="entry name" value="Cyt_P450_sf"/>
</dbReference>
<dbReference type="GO" id="GO:0020037">
    <property type="term" value="F:heme binding"/>
    <property type="evidence" value="ECO:0007669"/>
    <property type="project" value="InterPro"/>
</dbReference>
<dbReference type="EMBL" id="ANAH02000073">
    <property type="protein sequence ID" value="EPX55184.1"/>
    <property type="molecule type" value="Genomic_DNA"/>
</dbReference>
<organism evidence="8 9">
    <name type="scientific">Cystobacter fuscus (strain ATCC 25194 / DSM 2262 / NBRC 100088 / M29)</name>
    <dbReference type="NCBI Taxonomy" id="1242864"/>
    <lineage>
        <taxon>Bacteria</taxon>
        <taxon>Pseudomonadati</taxon>
        <taxon>Myxococcota</taxon>
        <taxon>Myxococcia</taxon>
        <taxon>Myxococcales</taxon>
        <taxon>Cystobacterineae</taxon>
        <taxon>Archangiaceae</taxon>
        <taxon>Cystobacter</taxon>
    </lineage>
</organism>
<dbReference type="eggNOG" id="COG2124">
    <property type="taxonomic scope" value="Bacteria"/>
</dbReference>
<keyword evidence="9" id="KW-1185">Reference proteome</keyword>
<keyword evidence="4 7" id="KW-0560">Oxidoreductase</keyword>
<evidence type="ECO:0000313" key="9">
    <source>
        <dbReference type="Proteomes" id="UP000011682"/>
    </source>
</evidence>
<dbReference type="PROSITE" id="PS00086">
    <property type="entry name" value="CYTOCHROME_P450"/>
    <property type="match status" value="1"/>
</dbReference>
<dbReference type="GO" id="GO:0005506">
    <property type="term" value="F:iron ion binding"/>
    <property type="evidence" value="ECO:0007669"/>
    <property type="project" value="InterPro"/>
</dbReference>
<dbReference type="GO" id="GO:0016705">
    <property type="term" value="F:oxidoreductase activity, acting on paired donors, with incorporation or reduction of molecular oxygen"/>
    <property type="evidence" value="ECO:0007669"/>
    <property type="project" value="InterPro"/>
</dbReference>
<reference evidence="8" key="1">
    <citation type="submission" date="2013-05" db="EMBL/GenBank/DDBJ databases">
        <title>Genome assembly of Cystobacter fuscus DSM 2262.</title>
        <authorList>
            <person name="Sharma G."/>
            <person name="Khatri I."/>
            <person name="Kaur C."/>
            <person name="Mayilraj S."/>
            <person name="Subramanian S."/>
        </authorList>
    </citation>
    <scope>NUCLEOTIDE SEQUENCE [LARGE SCALE GENOMIC DNA]</scope>
    <source>
        <strain evidence="8">DSM 2262</strain>
    </source>
</reference>
<evidence type="ECO:0000256" key="5">
    <source>
        <dbReference type="ARBA" id="ARBA00023004"/>
    </source>
</evidence>
<dbReference type="Proteomes" id="UP000011682">
    <property type="component" value="Unassembled WGS sequence"/>
</dbReference>
<dbReference type="AlphaFoldDB" id="S9Q1M7"/>
<dbReference type="CDD" id="cd20625">
    <property type="entry name" value="CYP164-like"/>
    <property type="match status" value="1"/>
</dbReference>
<keyword evidence="6 7" id="KW-0503">Monooxygenase</keyword>
<name>S9Q1M7_CYSF2</name>
<proteinExistence type="inferred from homology"/>
<keyword evidence="5 7" id="KW-0408">Iron</keyword>
<sequence>MPFSVSSWSVPMSLLDGFDFLDPKFKQHPYPYFAEMREKAPLFWNERFKSWVLSRHEDVAFALKNAALFSSADVRLGNRKRGFFQVESVAELISSDPPVHTRMRGLVSRAFTPKQISAMEPRVRELSRALIAEMTASPEFDFMDGLASPLPVTIIAEMLGIDAVRRRDFKRWSDTILSGLTATMRTGQEPEEVGRCREEMLVYMTQVAEERRRAPRGDLISLLVQESDGVPALSSQEVNAFTVLLLIAGNETTTNLLGNTLHTLIRHPEEYEWLRRDPSPAACAAVCEETLRFDSPVMAISRRTTQEVEVSGGKIPAESTVTLLLGSANHDPRKFPDPERFDPRRDTAGLMSFGHGIHFCLGAPLTRVEAPVALQELMARTPRLGFSPRQPEHVDYGLSFALRGPRSLWLQKN</sequence>
<evidence type="ECO:0000256" key="1">
    <source>
        <dbReference type="ARBA" id="ARBA00010617"/>
    </source>
</evidence>
<gene>
    <name evidence="8" type="ORF">D187_009391</name>
</gene>
<dbReference type="InterPro" id="IPR017972">
    <property type="entry name" value="Cyt_P450_CS"/>
</dbReference>